<reference evidence="4 6" key="2">
    <citation type="submission" date="2024-03" db="EMBL/GenBank/DDBJ databases">
        <authorList>
            <person name="Alaster D. Moffat"/>
            <person name="Govind Chandra"/>
            <person name="Andrew W. Truman"/>
        </authorList>
    </citation>
    <scope>NUCLEOTIDE SEQUENCE [LARGE SCALE GENOMIC DNA]</scope>
    <source>
        <strain evidence="4">PS652</strain>
    </source>
</reference>
<accession>A0A5E6PR08</accession>
<dbReference type="Proteomes" id="UP000326595">
    <property type="component" value="Chromosome"/>
</dbReference>
<dbReference type="RefSeq" id="WP_038995498.1">
    <property type="nucleotide sequence ID" value="NZ_OZ024668.1"/>
</dbReference>
<sequence>MYNPSPSLLNQTVVVLGGASGIGAAVARQARERGARVIVASRRPGAVGEGIEALALDITDAVALHAAFANIGQVDHLVITAGPAVQAKPLAESDLQLAREAFEVKFWGALQAIQVALPHLAPSASISLTSGLLSRKFVPGQLIKTTLNAALEALGKQLAKELAPRRVNVISPGLTETEAYAAMDSGQRVAMFDRAAAGLPVGRVGQADEVGAGFVLAMENGFMTGSILDIDGGGLL</sequence>
<dbReference type="PRINTS" id="PR00081">
    <property type="entry name" value="GDHRDH"/>
</dbReference>
<dbReference type="Gene3D" id="3.40.50.720">
    <property type="entry name" value="NAD(P)-binding Rossmann-like Domain"/>
    <property type="match status" value="1"/>
</dbReference>
<comment type="similarity">
    <text evidence="1">Belongs to the short-chain dehydrogenases/reductases (SDR) family.</text>
</comment>
<dbReference type="InterPro" id="IPR051122">
    <property type="entry name" value="SDR_DHRS6-like"/>
</dbReference>
<dbReference type="PANTHER" id="PTHR43477:SF1">
    <property type="entry name" value="DIHYDROANTICAPSIN 7-DEHYDROGENASE"/>
    <property type="match status" value="1"/>
</dbReference>
<dbReference type="PANTHER" id="PTHR43477">
    <property type="entry name" value="DIHYDROANTICAPSIN 7-DEHYDROGENASE"/>
    <property type="match status" value="1"/>
</dbReference>
<name>A0A5E6PR08_PSEFL</name>
<evidence type="ECO:0000256" key="1">
    <source>
        <dbReference type="ARBA" id="ARBA00006484"/>
    </source>
</evidence>
<keyword evidence="2 5" id="KW-0560">Oxidoreductase</keyword>
<dbReference type="InterPro" id="IPR036291">
    <property type="entry name" value="NAD(P)-bd_dom_sf"/>
</dbReference>
<organism evidence="5">
    <name type="scientific">Pseudomonas fluorescens</name>
    <dbReference type="NCBI Taxonomy" id="294"/>
    <lineage>
        <taxon>Bacteria</taxon>
        <taxon>Pseudomonadati</taxon>
        <taxon>Pseudomonadota</taxon>
        <taxon>Gammaproteobacteria</taxon>
        <taxon>Pseudomonadales</taxon>
        <taxon>Pseudomonadaceae</taxon>
        <taxon>Pseudomonas</taxon>
    </lineage>
</organism>
<evidence type="ECO:0000313" key="4">
    <source>
        <dbReference type="EMBL" id="CAK9889544.1"/>
    </source>
</evidence>
<proteinExistence type="inferred from homology"/>
<dbReference type="SMART" id="SM00822">
    <property type="entry name" value="PKS_KR"/>
    <property type="match status" value="1"/>
</dbReference>
<evidence type="ECO:0000313" key="5">
    <source>
        <dbReference type="EMBL" id="VVM45248.1"/>
    </source>
</evidence>
<dbReference type="EC" id="1.2.1.62" evidence="5"/>
<gene>
    <name evidence="5" type="primary">tsaC1</name>
    <name evidence="5" type="ORF">PS652_00485</name>
    <name evidence="4" type="ORF">PS652_02373</name>
</gene>
<dbReference type="GO" id="GO:0018482">
    <property type="term" value="F:4-formylbenzenesulfonate dehydrogenase activity"/>
    <property type="evidence" value="ECO:0007669"/>
    <property type="project" value="UniProtKB-EC"/>
</dbReference>
<protein>
    <submittedName>
        <fullName evidence="5">4-formylbenzenesulfonate dehydrogenase TsaC1/TsaC2</fullName>
        <ecNumber evidence="5">1.2.1.62</ecNumber>
    </submittedName>
</protein>
<dbReference type="InterPro" id="IPR002347">
    <property type="entry name" value="SDR_fam"/>
</dbReference>
<evidence type="ECO:0000313" key="6">
    <source>
        <dbReference type="Proteomes" id="UP000326595"/>
    </source>
</evidence>
<dbReference type="EMBL" id="CABVHG010000002">
    <property type="protein sequence ID" value="VVM45248.1"/>
    <property type="molecule type" value="Genomic_DNA"/>
</dbReference>
<dbReference type="EMBL" id="OZ024668">
    <property type="protein sequence ID" value="CAK9889544.1"/>
    <property type="molecule type" value="Genomic_DNA"/>
</dbReference>
<feature type="domain" description="Ketoreductase" evidence="3">
    <location>
        <begin position="11"/>
        <end position="177"/>
    </location>
</feature>
<evidence type="ECO:0000256" key="2">
    <source>
        <dbReference type="ARBA" id="ARBA00023002"/>
    </source>
</evidence>
<dbReference type="Pfam" id="PF13561">
    <property type="entry name" value="adh_short_C2"/>
    <property type="match status" value="1"/>
</dbReference>
<dbReference type="AlphaFoldDB" id="A0A5E6PR08"/>
<dbReference type="InterPro" id="IPR057326">
    <property type="entry name" value="KR_dom"/>
</dbReference>
<reference evidence="5" key="1">
    <citation type="submission" date="2019-09" db="EMBL/GenBank/DDBJ databases">
        <authorList>
            <person name="Chandra G."/>
            <person name="Truman W A."/>
        </authorList>
    </citation>
    <scope>NUCLEOTIDE SEQUENCE [LARGE SCALE GENOMIC DNA]</scope>
    <source>
        <strain evidence="5">PS652</strain>
    </source>
</reference>
<dbReference type="SUPFAM" id="SSF51735">
    <property type="entry name" value="NAD(P)-binding Rossmann-fold domains"/>
    <property type="match status" value="1"/>
</dbReference>
<evidence type="ECO:0000259" key="3">
    <source>
        <dbReference type="SMART" id="SM00822"/>
    </source>
</evidence>